<keyword evidence="7 8" id="KW-0249">Electron transport</keyword>
<evidence type="ECO:0000256" key="7">
    <source>
        <dbReference type="ARBA" id="ARBA00022982"/>
    </source>
</evidence>
<proteinExistence type="inferred from homology"/>
<dbReference type="SUPFAM" id="SSF52218">
    <property type="entry name" value="Flavoproteins"/>
    <property type="match status" value="1"/>
</dbReference>
<dbReference type="Gene3D" id="3.40.50.360">
    <property type="match status" value="1"/>
</dbReference>
<dbReference type="InterPro" id="IPR050619">
    <property type="entry name" value="Flavodoxin"/>
</dbReference>
<dbReference type="PROSITE" id="PS00201">
    <property type="entry name" value="FLAVODOXIN"/>
    <property type="match status" value="1"/>
</dbReference>
<dbReference type="PANTHER" id="PTHR42809">
    <property type="entry name" value="FLAVODOXIN 2"/>
    <property type="match status" value="1"/>
</dbReference>
<dbReference type="NCBIfam" id="NF005216">
    <property type="entry name" value="PRK06703.1"/>
    <property type="match status" value="1"/>
</dbReference>
<evidence type="ECO:0000313" key="10">
    <source>
        <dbReference type="EMBL" id="EEW93924.1"/>
    </source>
</evidence>
<evidence type="ECO:0000256" key="8">
    <source>
        <dbReference type="RuleBase" id="RU367037"/>
    </source>
</evidence>
<keyword evidence="4 8" id="KW-0813">Transport</keyword>
<dbReference type="NCBIfam" id="TIGR01753">
    <property type="entry name" value="flav_short"/>
    <property type="match status" value="1"/>
</dbReference>
<dbReference type="PANTHER" id="PTHR42809:SF1">
    <property type="entry name" value="FLAVODOXIN 1"/>
    <property type="match status" value="1"/>
</dbReference>
<evidence type="ECO:0000256" key="2">
    <source>
        <dbReference type="ARBA" id="ARBA00003297"/>
    </source>
</evidence>
<organism evidence="10 11">
    <name type="scientific">Granulicatella elegans ATCC 700633</name>
    <dbReference type="NCBI Taxonomy" id="626369"/>
    <lineage>
        <taxon>Bacteria</taxon>
        <taxon>Bacillati</taxon>
        <taxon>Bacillota</taxon>
        <taxon>Bacilli</taxon>
        <taxon>Lactobacillales</taxon>
        <taxon>Carnobacteriaceae</taxon>
        <taxon>Granulicatella</taxon>
    </lineage>
</organism>
<protein>
    <recommendedName>
        <fullName evidence="8">Flavodoxin</fullName>
    </recommendedName>
</protein>
<dbReference type="InterPro" id="IPR008254">
    <property type="entry name" value="Flavodoxin/NO_synth"/>
</dbReference>
<gene>
    <name evidence="10" type="ORF">HMPREF0446_00806</name>
</gene>
<evidence type="ECO:0000256" key="1">
    <source>
        <dbReference type="ARBA" id="ARBA00001917"/>
    </source>
</evidence>
<dbReference type="Proteomes" id="UP000002939">
    <property type="component" value="Unassembled WGS sequence"/>
</dbReference>
<reference evidence="10" key="2">
    <citation type="submission" date="2011-10" db="EMBL/GenBank/DDBJ databases">
        <title>The Genome Sequence of Granulicatella elegans ATCC 700633.</title>
        <authorList>
            <consortium name="The Broad Institute Genome Sequencing Platform"/>
            <consortium name="The Broad Institute Genome Sequencing Center for Infectious Disease"/>
            <person name="Earl A."/>
            <person name="Ward D."/>
            <person name="Feldgarden M."/>
            <person name="Gevers D."/>
            <person name="Sibley C.D."/>
            <person name="Field T.R."/>
            <person name="Grinwis M."/>
            <person name="Eshaghurshan C.S."/>
            <person name="Surette M.G."/>
            <person name="Young S.K."/>
            <person name="Zeng Q."/>
            <person name="Gargeya S."/>
            <person name="Fitzgerald M."/>
            <person name="Haas B."/>
            <person name="Abouelleil A."/>
            <person name="Alvarado L."/>
            <person name="Arachchi H.M."/>
            <person name="Berlin A."/>
            <person name="Brown A."/>
            <person name="Chapman S.B."/>
            <person name="Chen Z."/>
            <person name="Dunbar C."/>
            <person name="Freedman E."/>
            <person name="Gearin G."/>
            <person name="Goldberg J."/>
            <person name="Griggs A."/>
            <person name="Gujja S."/>
            <person name="Heiman D."/>
            <person name="Howarth C."/>
            <person name="Larson L."/>
            <person name="Lui A."/>
            <person name="MacDonald P.J.P."/>
            <person name="Montmayeur A."/>
            <person name="Murphy C."/>
            <person name="Neiman D."/>
            <person name="Pearson M."/>
            <person name="Priest M."/>
            <person name="Roberts A."/>
            <person name="Saif S."/>
            <person name="Shea T."/>
            <person name="Shenoy N."/>
            <person name="Sisk P."/>
            <person name="Stolte C."/>
            <person name="Sykes S."/>
            <person name="Wortman J."/>
            <person name="Nusbaum C."/>
            <person name="Birren B."/>
        </authorList>
    </citation>
    <scope>NUCLEOTIDE SEQUENCE [LARGE SCALE GENOMIC DNA]</scope>
    <source>
        <strain evidence="10">ATCC 700633</strain>
    </source>
</reference>
<comment type="similarity">
    <text evidence="3 8">Belongs to the flavodoxin family.</text>
</comment>
<dbReference type="InterPro" id="IPR029039">
    <property type="entry name" value="Flavoprotein-like_sf"/>
</dbReference>
<dbReference type="RefSeq" id="WP_006703079.1">
    <property type="nucleotide sequence ID" value="NZ_KI391971.1"/>
</dbReference>
<dbReference type="NCBIfam" id="NF005587">
    <property type="entry name" value="PRK07308.1"/>
    <property type="match status" value="1"/>
</dbReference>
<dbReference type="PROSITE" id="PS50902">
    <property type="entry name" value="FLAVODOXIN_LIKE"/>
    <property type="match status" value="1"/>
</dbReference>
<evidence type="ECO:0000256" key="3">
    <source>
        <dbReference type="ARBA" id="ARBA00005267"/>
    </source>
</evidence>
<dbReference type="AlphaFoldDB" id="D0BLH1"/>
<sequence>MATALIVYASLTGNTEEIADILAESLEEQGVEVDIKECTSATADEFHDYDICVVATYTYGTDGDLPDEIVDFYEELEEEDLSGKIYGALGSGDTFYDKFCQSVLDFDEQFAKTGATKGAENVLVDLNAEEEDVKNIEAFAKSLVEKLG</sequence>
<reference evidence="10" key="1">
    <citation type="submission" date="2009-09" db="EMBL/GenBank/DDBJ databases">
        <authorList>
            <consortium name="The Broad Institute Genome Sequencing Platform"/>
            <person name="Ward D."/>
            <person name="Feldgarden M."/>
            <person name="Earl A."/>
            <person name="Young S.K."/>
            <person name="Zeng Q."/>
            <person name="Koehrsen M."/>
            <person name="Alvarado L."/>
            <person name="Berlin A."/>
            <person name="Bochicchio J."/>
            <person name="Borenstein D."/>
            <person name="Chapman S.B."/>
            <person name="Chen Z."/>
            <person name="Engels R."/>
            <person name="Freedman E."/>
            <person name="Gellesch M."/>
            <person name="Goldberg J."/>
            <person name="Griggs A."/>
            <person name="Gujja S."/>
            <person name="Heilman E."/>
            <person name="Heiman D."/>
            <person name="Hepburn T."/>
            <person name="Howarth C."/>
            <person name="Jen D."/>
            <person name="Larson L."/>
            <person name="Lewis B."/>
            <person name="Mehta T."/>
            <person name="Park D."/>
            <person name="Pearson M."/>
            <person name="Roberts A."/>
            <person name="Saif S."/>
            <person name="Shea T."/>
            <person name="Shenoy N."/>
            <person name="Sisk P."/>
            <person name="Stolte C."/>
            <person name="Sykes S."/>
            <person name="Thomson T."/>
            <person name="Walk T."/>
            <person name="White J."/>
            <person name="Yandava C."/>
            <person name="Sibley C.D."/>
            <person name="Field T.R."/>
            <person name="Grinwis M."/>
            <person name="Eshaghurshan C.S."/>
            <person name="Surette M.G."/>
            <person name="Haas B."/>
            <person name="Nusbaum C."/>
            <person name="Birren B."/>
        </authorList>
    </citation>
    <scope>NUCLEOTIDE SEQUENCE [LARGE SCALE GENOMIC DNA]</scope>
    <source>
        <strain evidence="10">ATCC 700633</strain>
    </source>
</reference>
<dbReference type="InterPro" id="IPR010087">
    <property type="entry name" value="Flav_short"/>
</dbReference>
<dbReference type="STRING" id="626369.HMPREF0446_00806"/>
<comment type="function">
    <text evidence="2 8">Low-potential electron donor to a number of redox enzymes.</text>
</comment>
<dbReference type="GO" id="GO:0010181">
    <property type="term" value="F:FMN binding"/>
    <property type="evidence" value="ECO:0007669"/>
    <property type="project" value="UniProtKB-UniRule"/>
</dbReference>
<evidence type="ECO:0000256" key="4">
    <source>
        <dbReference type="ARBA" id="ARBA00022448"/>
    </source>
</evidence>
<comment type="cofactor">
    <cofactor evidence="1 8">
        <name>FMN</name>
        <dbReference type="ChEBI" id="CHEBI:58210"/>
    </cofactor>
</comment>
<keyword evidence="5 8" id="KW-0285">Flavoprotein</keyword>
<keyword evidence="6 8" id="KW-0288">FMN</keyword>
<dbReference type="EMBL" id="ACRF02000007">
    <property type="protein sequence ID" value="EEW93924.1"/>
    <property type="molecule type" value="Genomic_DNA"/>
</dbReference>
<comment type="caution">
    <text evidence="10">The sequence shown here is derived from an EMBL/GenBank/DDBJ whole genome shotgun (WGS) entry which is preliminary data.</text>
</comment>
<evidence type="ECO:0000313" key="11">
    <source>
        <dbReference type="Proteomes" id="UP000002939"/>
    </source>
</evidence>
<dbReference type="GO" id="GO:0016651">
    <property type="term" value="F:oxidoreductase activity, acting on NAD(P)H"/>
    <property type="evidence" value="ECO:0007669"/>
    <property type="project" value="UniProtKB-ARBA"/>
</dbReference>
<dbReference type="HOGENOM" id="CLU_051402_4_2_9"/>
<dbReference type="OrthoDB" id="9790745at2"/>
<accession>D0BLH1</accession>
<name>D0BLH1_9LACT</name>
<evidence type="ECO:0000259" key="9">
    <source>
        <dbReference type="PROSITE" id="PS50902"/>
    </source>
</evidence>
<dbReference type="GO" id="GO:0009055">
    <property type="term" value="F:electron transfer activity"/>
    <property type="evidence" value="ECO:0007669"/>
    <property type="project" value="UniProtKB-UniRule"/>
</dbReference>
<dbReference type="eggNOG" id="COG0716">
    <property type="taxonomic scope" value="Bacteria"/>
</dbReference>
<feature type="domain" description="Flavodoxin-like" evidence="9">
    <location>
        <begin position="4"/>
        <end position="144"/>
    </location>
</feature>
<evidence type="ECO:0000256" key="6">
    <source>
        <dbReference type="ARBA" id="ARBA00022643"/>
    </source>
</evidence>
<evidence type="ECO:0000256" key="5">
    <source>
        <dbReference type="ARBA" id="ARBA00022630"/>
    </source>
</evidence>
<dbReference type="InterPro" id="IPR001226">
    <property type="entry name" value="Flavodoxin_CS"/>
</dbReference>
<dbReference type="Pfam" id="PF00258">
    <property type="entry name" value="Flavodoxin_1"/>
    <property type="match status" value="1"/>
</dbReference>
<keyword evidence="11" id="KW-1185">Reference proteome</keyword>